<dbReference type="Proteomes" id="UP001597389">
    <property type="component" value="Unassembled WGS sequence"/>
</dbReference>
<organism evidence="1 2">
    <name type="scientific">Rubritalea tangerina</name>
    <dbReference type="NCBI Taxonomy" id="430798"/>
    <lineage>
        <taxon>Bacteria</taxon>
        <taxon>Pseudomonadati</taxon>
        <taxon>Verrucomicrobiota</taxon>
        <taxon>Verrucomicrobiia</taxon>
        <taxon>Verrucomicrobiales</taxon>
        <taxon>Rubritaleaceae</taxon>
        <taxon>Rubritalea</taxon>
    </lineage>
</organism>
<dbReference type="InterPro" id="IPR013785">
    <property type="entry name" value="Aldolase_TIM"/>
</dbReference>
<proteinExistence type="predicted"/>
<dbReference type="PANTHER" id="PTHR43778">
    <property type="entry name" value="PYRUVATE CARBOXYLASE"/>
    <property type="match status" value="1"/>
</dbReference>
<accession>A0ABW4Z753</accession>
<dbReference type="SUPFAM" id="SSF51569">
    <property type="entry name" value="Aldolase"/>
    <property type="match status" value="1"/>
</dbReference>
<dbReference type="Gene3D" id="3.20.20.70">
    <property type="entry name" value="Aldolase class I"/>
    <property type="match status" value="1"/>
</dbReference>
<dbReference type="RefSeq" id="WP_377089191.1">
    <property type="nucleotide sequence ID" value="NZ_JBHSJL010000014.1"/>
</dbReference>
<comment type="caution">
    <text evidence="1">The sequence shown here is derived from an EMBL/GenBank/DDBJ whole genome shotgun (WGS) entry which is preliminary data.</text>
</comment>
<dbReference type="EMBL" id="JBHUJB010000011">
    <property type="protein sequence ID" value="MFD2157734.1"/>
    <property type="molecule type" value="Genomic_DNA"/>
</dbReference>
<dbReference type="InterPro" id="IPR055268">
    <property type="entry name" value="PCB-like"/>
</dbReference>
<protein>
    <recommendedName>
        <fullName evidence="3">Pyruvate carboxyltransferase domain-containing protein</fullName>
    </recommendedName>
</protein>
<evidence type="ECO:0008006" key="3">
    <source>
        <dbReference type="Google" id="ProtNLM"/>
    </source>
</evidence>
<keyword evidence="2" id="KW-1185">Reference proteome</keyword>
<name>A0ABW4Z753_9BACT</name>
<evidence type="ECO:0000313" key="2">
    <source>
        <dbReference type="Proteomes" id="UP001597389"/>
    </source>
</evidence>
<sequence length="751" mass="83182">MDTPLLKTNLSLRDGQQSTLAVGDWVLNTAEMATILKATSTAGFNSAEVAGGQSFQTAISNGYNPFVISDALHNAITHHNSVAELDLQMLFRGANALGFRHYDKDVVEATLLEFIKSGITKIRFFDALNDIDNLDLPESVKALKHVILQGAICFGNYPQAPDRYTDAYFVSYAQKLVAKGFTHIAIKDMSGQMTAQRMATLLPALQSYLTPLNIPIELHIHSTNDTSSLEAIRKAIDLGIHSIETVEGPLAGGSSHHSLSSINPQLIDNQDAYHSLTSTSERIWKNPQRKDFDIPLALKEQLCAAGVPGGAMPFVIRDLKTQMPTIVAKYQQLSKRPPKHTTKFAVGKTNQIKAENRALKFQDIITLFITELKRVCADAAYPLLVTPTADICCKQAIANLAFGNNPYSELLEDRYLTSNGNTGADPRFTKLILGHYGEFKSYDTPSSNFSPSEAVISFFEKHNPLGITRAKTHPSLQAAKDKPVSDMQEARSAAWKLIQTLGPKALSFANFDQLTLMYALKPSGAHGVDPIAKAVSAYNQRAQGARINASGVTFPGYENIMQPILEHLGALHAVSPTSLPKDVMELKLSDLGRNLYRRLFRTYATLPLTQEVTRVRNNLTNLISSDHTNATLKQAVAYVGDSFRNLDFLPENQGEAAYERAREDFRQLTLCQLFGALALTHSLVNSVDKHGTDPFMPAERSIQLEDIPRFAHSQPNKEHSLWERRLHTAISSRHFQVENDLQNRLAHWRKI</sequence>
<gene>
    <name evidence="1" type="ORF">ACFSW8_02355</name>
</gene>
<dbReference type="PANTHER" id="PTHR43778:SF2">
    <property type="entry name" value="PYRUVATE CARBOXYLASE, MITOCHONDRIAL"/>
    <property type="match status" value="1"/>
</dbReference>
<reference evidence="2" key="1">
    <citation type="journal article" date="2019" name="Int. J. Syst. Evol. Microbiol.">
        <title>The Global Catalogue of Microorganisms (GCM) 10K type strain sequencing project: providing services to taxonomists for standard genome sequencing and annotation.</title>
        <authorList>
            <consortium name="The Broad Institute Genomics Platform"/>
            <consortium name="The Broad Institute Genome Sequencing Center for Infectious Disease"/>
            <person name="Wu L."/>
            <person name="Ma J."/>
        </authorList>
    </citation>
    <scope>NUCLEOTIDE SEQUENCE [LARGE SCALE GENOMIC DNA]</scope>
    <source>
        <strain evidence="2">CCUG 57942</strain>
    </source>
</reference>
<evidence type="ECO:0000313" key="1">
    <source>
        <dbReference type="EMBL" id="MFD2157734.1"/>
    </source>
</evidence>